<reference evidence="1" key="1">
    <citation type="submission" date="2022-02" db="EMBL/GenBank/DDBJ databases">
        <title>Draft Genome Sequence of Bacillus vallismortis Strain BL01, Isolated from Artemisia lerchiana Web. Roots.</title>
        <authorList>
            <person name="Chebotar V.K."/>
            <person name="Gancheva M.S."/>
            <person name="Chizhevskaya E.P."/>
            <person name="Komarova O.V."/>
            <person name="Baganova M.E."/>
            <person name="Zaplatkin A.N."/>
            <person name="Pishchik V.N."/>
        </authorList>
    </citation>
    <scope>NUCLEOTIDE SEQUENCE</scope>
    <source>
        <strain evidence="1">BL01</strain>
    </source>
</reference>
<dbReference type="EMBL" id="CP092751">
    <property type="protein sequence ID" value="USP95359.1"/>
    <property type="molecule type" value="Genomic_DNA"/>
</dbReference>
<accession>A0ABY4XYD5</accession>
<dbReference type="Proteomes" id="UP001057348">
    <property type="component" value="Chromosome"/>
</dbReference>
<proteinExistence type="predicted"/>
<keyword evidence="2" id="KW-1185">Reference proteome</keyword>
<name>A0ABY4XYD5_BACVA</name>
<evidence type="ECO:0000313" key="2">
    <source>
        <dbReference type="Proteomes" id="UP001057348"/>
    </source>
</evidence>
<dbReference type="RefSeq" id="WP_253268698.1">
    <property type="nucleotide sequence ID" value="NZ_CP092751.1"/>
</dbReference>
<organism evidence="1 2">
    <name type="scientific">Bacillus vallismortis</name>
    <dbReference type="NCBI Taxonomy" id="72361"/>
    <lineage>
        <taxon>Bacteria</taxon>
        <taxon>Bacillati</taxon>
        <taxon>Bacillota</taxon>
        <taxon>Bacilli</taxon>
        <taxon>Bacillales</taxon>
        <taxon>Bacillaceae</taxon>
        <taxon>Bacillus</taxon>
    </lineage>
</organism>
<evidence type="ECO:0008006" key="3">
    <source>
        <dbReference type="Google" id="ProtNLM"/>
    </source>
</evidence>
<evidence type="ECO:0000313" key="1">
    <source>
        <dbReference type="EMBL" id="USP95359.1"/>
    </source>
</evidence>
<protein>
    <recommendedName>
        <fullName evidence="3">NERD domain-containing protein</fullName>
    </recommendedName>
</protein>
<sequence length="371" mass="43613">MIENLLDSLKNRIENDNSIFHSVNSGFDFEKYIIRNLEELKIYGNIFYFKHNGPHSFPDLTIKFPDGSLFGLEIKFSSSGNWYSKGNSVFETHSNKENDEELAYKEIYILFGRRPKPKENKTNCEIRYSTYSDSIKKIEVTHSPRFAINMSTEQKDIFTIIDPEDTYLKFRVKSPSEKTEFIKKYFSKLTKNNNQDKWYITNEDETQIKPMNFSKLNKAEKSRILAESFILFPYDLFQKEADYSEVGANMITRHFVYSTSLRDSFSAGGKIQIFENSDIRYPKILKTFREKQEDIKKLLNNPQDNLEEACFTTWESRLKDSPLIKIDKSLSLLENYTNIILNLKPEMKIGRINSKEQSIKKIDLSLFWSIS</sequence>
<gene>
    <name evidence="1" type="ORF">MKF32_19505</name>
</gene>